<gene>
    <name evidence="5" type="ORF">EV666_11463</name>
</gene>
<comment type="caution">
    <text evidence="5">The sequence shown here is derived from an EMBL/GenBank/DDBJ whole genome shotgun (WGS) entry which is preliminary data.</text>
</comment>
<dbReference type="SUPFAM" id="SSF46689">
    <property type="entry name" value="Homeodomain-like"/>
    <property type="match status" value="1"/>
</dbReference>
<dbReference type="InterPro" id="IPR006119">
    <property type="entry name" value="Resolv_N"/>
</dbReference>
<feature type="region of interest" description="Disordered" evidence="2">
    <location>
        <begin position="112"/>
        <end position="149"/>
    </location>
</feature>
<dbReference type="AlphaFoldDB" id="A0A4R2GNT4"/>
<dbReference type="EMBL" id="SLWL01000014">
    <property type="protein sequence ID" value="TCO10359.1"/>
    <property type="molecule type" value="Genomic_DNA"/>
</dbReference>
<evidence type="ECO:0000313" key="6">
    <source>
        <dbReference type="Proteomes" id="UP000294881"/>
    </source>
</evidence>
<dbReference type="InterPro" id="IPR006120">
    <property type="entry name" value="Resolvase_HTH_dom"/>
</dbReference>
<evidence type="ECO:0000259" key="3">
    <source>
        <dbReference type="Pfam" id="PF00239"/>
    </source>
</evidence>
<organism evidence="5 6">
    <name type="scientific">Camelimonas lactis</name>
    <dbReference type="NCBI Taxonomy" id="659006"/>
    <lineage>
        <taxon>Bacteria</taxon>
        <taxon>Pseudomonadati</taxon>
        <taxon>Pseudomonadota</taxon>
        <taxon>Alphaproteobacteria</taxon>
        <taxon>Hyphomicrobiales</taxon>
        <taxon>Chelatococcaceae</taxon>
        <taxon>Camelimonas</taxon>
    </lineage>
</organism>
<dbReference type="CDD" id="cd00569">
    <property type="entry name" value="HTH_Hin_like"/>
    <property type="match status" value="1"/>
</dbReference>
<evidence type="ECO:0000259" key="4">
    <source>
        <dbReference type="Pfam" id="PF02796"/>
    </source>
</evidence>
<dbReference type="OrthoDB" id="9800103at2"/>
<evidence type="ECO:0000256" key="1">
    <source>
        <dbReference type="ARBA" id="ARBA00009913"/>
    </source>
</evidence>
<dbReference type="Proteomes" id="UP000294881">
    <property type="component" value="Unassembled WGS sequence"/>
</dbReference>
<dbReference type="SUPFAM" id="SSF53041">
    <property type="entry name" value="Resolvase-like"/>
    <property type="match status" value="1"/>
</dbReference>
<feature type="compositionally biased region" description="Basic and acidic residues" evidence="2">
    <location>
        <begin position="124"/>
        <end position="134"/>
    </location>
</feature>
<feature type="domain" description="Resolvase HTH" evidence="4">
    <location>
        <begin position="137"/>
        <end position="180"/>
    </location>
</feature>
<evidence type="ECO:0000313" key="5">
    <source>
        <dbReference type="EMBL" id="TCO10359.1"/>
    </source>
</evidence>
<keyword evidence="6" id="KW-1185">Reference proteome</keyword>
<dbReference type="Pfam" id="PF00239">
    <property type="entry name" value="Resolvase"/>
    <property type="match status" value="1"/>
</dbReference>
<dbReference type="GO" id="GO:0000150">
    <property type="term" value="F:DNA strand exchange activity"/>
    <property type="evidence" value="ECO:0007669"/>
    <property type="project" value="InterPro"/>
</dbReference>
<proteinExistence type="inferred from homology"/>
<dbReference type="Pfam" id="PF02796">
    <property type="entry name" value="HTH_7"/>
    <property type="match status" value="1"/>
</dbReference>
<protein>
    <submittedName>
        <fullName evidence="5">DNA invertase Pin-like site-specific DNA recombinase</fullName>
    </submittedName>
</protein>
<name>A0A4R2GNT4_9HYPH</name>
<dbReference type="RefSeq" id="WP_132009643.1">
    <property type="nucleotide sequence ID" value="NZ_JBHUNN010000002.1"/>
</dbReference>
<reference evidence="5 6" key="1">
    <citation type="submission" date="2019-03" db="EMBL/GenBank/DDBJ databases">
        <title>Genomic Encyclopedia of Type Strains, Phase IV (KMG-IV): sequencing the most valuable type-strain genomes for metagenomic binning, comparative biology and taxonomic classification.</title>
        <authorList>
            <person name="Goeker M."/>
        </authorList>
    </citation>
    <scope>NUCLEOTIDE SEQUENCE [LARGE SCALE GENOMIC DNA]</scope>
    <source>
        <strain evidence="5 6">DSM 22958</strain>
    </source>
</reference>
<sequence>MRIGFGLAAQEEHVSDEAFLESCGAERVFLAATPESRLPTLAHAIAFLRQGDVFLVQSLERLGDSLEEIVAALEKVSKTGAAIQVGENDVTPGTPLGDALLPVSRYLAERIRHPAPPNAPEASDESRRDGPERRQRGRPAVLTGAQRERAQRLVTEQGMSTRQVARRFGVSTATIYRILQET</sequence>
<dbReference type="InterPro" id="IPR009057">
    <property type="entry name" value="Homeodomain-like_sf"/>
</dbReference>
<accession>A0A4R2GNT4</accession>
<dbReference type="Gene3D" id="1.10.10.60">
    <property type="entry name" value="Homeodomain-like"/>
    <property type="match status" value="1"/>
</dbReference>
<dbReference type="GO" id="GO:0003677">
    <property type="term" value="F:DNA binding"/>
    <property type="evidence" value="ECO:0007669"/>
    <property type="project" value="InterPro"/>
</dbReference>
<feature type="domain" description="Resolvase/invertase-type recombinase catalytic" evidence="3">
    <location>
        <begin position="35"/>
        <end position="110"/>
    </location>
</feature>
<dbReference type="InterPro" id="IPR036162">
    <property type="entry name" value="Resolvase-like_N_sf"/>
</dbReference>
<evidence type="ECO:0000256" key="2">
    <source>
        <dbReference type="SAM" id="MobiDB-lite"/>
    </source>
</evidence>
<dbReference type="Gene3D" id="3.40.50.1390">
    <property type="entry name" value="Resolvase, N-terminal catalytic domain"/>
    <property type="match status" value="1"/>
</dbReference>
<comment type="similarity">
    <text evidence="1">Belongs to the site-specific recombinase resolvase family.</text>
</comment>